<dbReference type="CDD" id="cd16378">
    <property type="entry name" value="CcmH_N"/>
    <property type="match status" value="1"/>
</dbReference>
<comment type="caution">
    <text evidence="9">The sequence shown here is derived from an EMBL/GenBank/DDBJ whole genome shotgun (WGS) entry which is preliminary data.</text>
</comment>
<evidence type="ECO:0000256" key="1">
    <source>
        <dbReference type="ARBA" id="ARBA00010342"/>
    </source>
</evidence>
<name>A0A956N7R2_UNCEI</name>
<dbReference type="Gene3D" id="1.10.8.640">
    <property type="entry name" value="Cytochrome C biogenesis protein"/>
    <property type="match status" value="1"/>
</dbReference>
<evidence type="ECO:0000256" key="3">
    <source>
        <dbReference type="ARBA" id="ARBA00022723"/>
    </source>
</evidence>
<reference evidence="9" key="2">
    <citation type="journal article" date="2021" name="Microbiome">
        <title>Successional dynamics and alternative stable states in a saline activated sludge microbial community over 9 years.</title>
        <authorList>
            <person name="Wang Y."/>
            <person name="Ye J."/>
            <person name="Ju F."/>
            <person name="Liu L."/>
            <person name="Boyd J.A."/>
            <person name="Deng Y."/>
            <person name="Parks D.H."/>
            <person name="Jiang X."/>
            <person name="Yin X."/>
            <person name="Woodcroft B.J."/>
            <person name="Tyson G.W."/>
            <person name="Hugenholtz P."/>
            <person name="Polz M.F."/>
            <person name="Zhang T."/>
        </authorList>
    </citation>
    <scope>NUCLEOTIDE SEQUENCE</scope>
    <source>
        <strain evidence="9">HKST-UBA02</strain>
    </source>
</reference>
<sequence>MTTEFHPTSSPRAAGRDVATARVPGQTLPDAGAFLIPGRVGAWRGLTPRRYVWMLSLVLMFALALTQSSVRADQPADIGQLEKELMNPCENCGGKPLAGSYCGGASAAKEELREMADAGMSHDQIINAFVAKYGEWILAVPERSGFNLFAWILPVVGMVLGGGGLALFLKRTNEARRLSAPVPAPAGPGPTSPESGTGAASGAKDMAELRRRLECEVRED</sequence>
<dbReference type="AlphaFoldDB" id="A0A956N7R2"/>
<dbReference type="PANTHER" id="PTHR47870">
    <property type="entry name" value="CYTOCHROME C-TYPE BIOGENESIS PROTEIN CCMH"/>
    <property type="match status" value="1"/>
</dbReference>
<comment type="function">
    <text evidence="6">Possible subunit of a heme lyase.</text>
</comment>
<proteinExistence type="inferred from homology"/>
<keyword evidence="5 6" id="KW-0408">Iron</keyword>
<gene>
    <name evidence="9" type="ORF">KDA27_00175</name>
</gene>
<keyword evidence="6" id="KW-1133">Transmembrane helix</keyword>
<comment type="similarity">
    <text evidence="1 6">Belongs to the CcmH/CycL/Ccl2/NrfF family.</text>
</comment>
<feature type="transmembrane region" description="Helical" evidence="6">
    <location>
        <begin position="148"/>
        <end position="169"/>
    </location>
</feature>
<dbReference type="Pfam" id="PF03918">
    <property type="entry name" value="CcmH"/>
    <property type="match status" value="1"/>
</dbReference>
<dbReference type="Proteomes" id="UP000739538">
    <property type="component" value="Unassembled WGS sequence"/>
</dbReference>
<dbReference type="InterPro" id="IPR005616">
    <property type="entry name" value="CcmH/CycL/Ccl2/NrfF_N"/>
</dbReference>
<feature type="transmembrane region" description="Helical" evidence="6">
    <location>
        <begin position="51"/>
        <end position="70"/>
    </location>
</feature>
<reference evidence="9" key="1">
    <citation type="submission" date="2020-04" db="EMBL/GenBank/DDBJ databases">
        <authorList>
            <person name="Zhang T."/>
        </authorList>
    </citation>
    <scope>NUCLEOTIDE SEQUENCE</scope>
    <source>
        <strain evidence="9">HKST-UBA02</strain>
    </source>
</reference>
<keyword evidence="4 6" id="KW-0732">Signal</keyword>
<dbReference type="PANTHER" id="PTHR47870:SF4">
    <property type="entry name" value="CYTOCHROME C-TYPE BIOGENESIS PROTEIN CYCH"/>
    <property type="match status" value="1"/>
</dbReference>
<keyword evidence="3 6" id="KW-0479">Metal-binding</keyword>
<evidence type="ECO:0000256" key="2">
    <source>
        <dbReference type="ARBA" id="ARBA00022617"/>
    </source>
</evidence>
<dbReference type="EMBL" id="JAGQHS010000001">
    <property type="protein sequence ID" value="MCA9754187.1"/>
    <property type="molecule type" value="Genomic_DNA"/>
</dbReference>
<protein>
    <recommendedName>
        <fullName evidence="6">Cytochrome c-type biogenesis protein</fullName>
    </recommendedName>
</protein>
<keyword evidence="2 6" id="KW-0349">Heme</keyword>
<evidence type="ECO:0000256" key="7">
    <source>
        <dbReference type="SAM" id="MobiDB-lite"/>
    </source>
</evidence>
<keyword evidence="6" id="KW-0812">Transmembrane</keyword>
<feature type="compositionally biased region" description="Polar residues" evidence="7">
    <location>
        <begin position="1"/>
        <end position="11"/>
    </location>
</feature>
<organism evidence="9 10">
    <name type="scientific">Eiseniibacteriota bacterium</name>
    <dbReference type="NCBI Taxonomy" id="2212470"/>
    <lineage>
        <taxon>Bacteria</taxon>
        <taxon>Candidatus Eiseniibacteriota</taxon>
    </lineage>
</organism>
<evidence type="ECO:0000313" key="9">
    <source>
        <dbReference type="EMBL" id="MCA9754187.1"/>
    </source>
</evidence>
<evidence type="ECO:0000256" key="4">
    <source>
        <dbReference type="ARBA" id="ARBA00022729"/>
    </source>
</evidence>
<dbReference type="InterPro" id="IPR038297">
    <property type="entry name" value="CcmH/CycL/NrfF/Ccl2_sf"/>
</dbReference>
<feature type="compositionally biased region" description="Pro residues" evidence="7">
    <location>
        <begin position="182"/>
        <end position="191"/>
    </location>
</feature>
<dbReference type="GO" id="GO:0046872">
    <property type="term" value="F:metal ion binding"/>
    <property type="evidence" value="ECO:0007669"/>
    <property type="project" value="UniProtKB-KW"/>
</dbReference>
<accession>A0A956N7R2</accession>
<keyword evidence="6" id="KW-0472">Membrane</keyword>
<dbReference type="InterPro" id="IPR051263">
    <property type="entry name" value="C-type_cytochrome_biogenesis"/>
</dbReference>
<feature type="region of interest" description="Disordered" evidence="7">
    <location>
        <begin position="179"/>
        <end position="206"/>
    </location>
</feature>
<evidence type="ECO:0000256" key="5">
    <source>
        <dbReference type="ARBA" id="ARBA00023004"/>
    </source>
</evidence>
<evidence type="ECO:0000313" key="10">
    <source>
        <dbReference type="Proteomes" id="UP000739538"/>
    </source>
</evidence>
<evidence type="ECO:0000259" key="8">
    <source>
        <dbReference type="Pfam" id="PF03918"/>
    </source>
</evidence>
<dbReference type="GO" id="GO:0005886">
    <property type="term" value="C:plasma membrane"/>
    <property type="evidence" value="ECO:0007669"/>
    <property type="project" value="TreeGrafter"/>
</dbReference>
<evidence type="ECO:0000256" key="6">
    <source>
        <dbReference type="RuleBase" id="RU364112"/>
    </source>
</evidence>
<feature type="domain" description="CcmH/CycL/Ccl2/NrfF N-terminal" evidence="8">
    <location>
        <begin position="64"/>
        <end position="176"/>
    </location>
</feature>
<feature type="region of interest" description="Disordered" evidence="7">
    <location>
        <begin position="1"/>
        <end position="22"/>
    </location>
</feature>